<dbReference type="EMBL" id="SZOH01002370">
    <property type="protein sequence ID" value="TKI95278.1"/>
    <property type="molecule type" value="Genomic_DNA"/>
</dbReference>
<organism evidence="2 3">
    <name type="scientific">Bacillus cereus</name>
    <dbReference type="NCBI Taxonomy" id="1396"/>
    <lineage>
        <taxon>Bacteria</taxon>
        <taxon>Bacillati</taxon>
        <taxon>Bacillota</taxon>
        <taxon>Bacilli</taxon>
        <taxon>Bacillales</taxon>
        <taxon>Bacillaceae</taxon>
        <taxon>Bacillus</taxon>
        <taxon>Bacillus cereus group</taxon>
    </lineage>
</organism>
<keyword evidence="1" id="KW-1133">Transmembrane helix</keyword>
<accession>A0A9X9A4T4</accession>
<keyword evidence="1" id="KW-0472">Membrane</keyword>
<keyword evidence="1" id="KW-0812">Transmembrane</keyword>
<evidence type="ECO:0000256" key="1">
    <source>
        <dbReference type="SAM" id="Phobius"/>
    </source>
</evidence>
<feature type="non-terminal residue" evidence="2">
    <location>
        <position position="1"/>
    </location>
</feature>
<proteinExistence type="predicted"/>
<protein>
    <submittedName>
        <fullName evidence="2">LrgB family protein</fullName>
    </submittedName>
</protein>
<evidence type="ECO:0000313" key="3">
    <source>
        <dbReference type="Proteomes" id="UP000308444"/>
    </source>
</evidence>
<sequence length="34" mass="3583">FEIGPVEGTIASLSMLLTAGASLVIVPLFLSWIH</sequence>
<comment type="caution">
    <text evidence="2">The sequence shown here is derived from an EMBL/GenBank/DDBJ whole genome shotgun (WGS) entry which is preliminary data.</text>
</comment>
<evidence type="ECO:0000313" key="2">
    <source>
        <dbReference type="EMBL" id="TKI95278.1"/>
    </source>
</evidence>
<feature type="transmembrane region" description="Helical" evidence="1">
    <location>
        <begin position="12"/>
        <end position="33"/>
    </location>
</feature>
<dbReference type="AlphaFoldDB" id="A0A9X9A4T4"/>
<name>A0A9X9A4T4_BACCE</name>
<dbReference type="Proteomes" id="UP000308444">
    <property type="component" value="Unassembled WGS sequence"/>
</dbReference>
<reference evidence="2 3" key="1">
    <citation type="journal article" date="2019" name="Environ. Microbiol.">
        <title>An active ?-lactamase is a part of an orchestrated cell wall stress resistance network of Bacillus subtilis and related rhizosphere species.</title>
        <authorList>
            <person name="Bucher T."/>
            <person name="Keren-Paz A."/>
            <person name="Hausser J."/>
            <person name="Olender T."/>
            <person name="Cytryn E."/>
            <person name="Kolodkin-Gal I."/>
        </authorList>
    </citation>
    <scope>NUCLEOTIDE SEQUENCE [LARGE SCALE GENOMIC DNA]</scope>
    <source>
        <strain evidence="2 3">I32</strain>
    </source>
</reference>
<gene>
    <name evidence="2" type="ORF">FC695_27515</name>
</gene>